<reference evidence="2 3" key="2">
    <citation type="submission" date="2019-04" db="EMBL/GenBank/DDBJ databases">
        <title>The genome sequence of big-headed turtle.</title>
        <authorList>
            <person name="Gong S."/>
        </authorList>
    </citation>
    <scope>NUCLEOTIDE SEQUENCE [LARGE SCALE GENOMIC DNA]</scope>
    <source>
        <strain evidence="2">DO16091913</strain>
        <tissue evidence="2">Muscle</tissue>
    </source>
</reference>
<evidence type="ECO:0000256" key="1">
    <source>
        <dbReference type="SAM" id="MobiDB-lite"/>
    </source>
</evidence>
<keyword evidence="3" id="KW-1185">Reference proteome</keyword>
<dbReference type="EMBL" id="QXTE01001909">
    <property type="protein sequence ID" value="TFJ95708.1"/>
    <property type="molecule type" value="Genomic_DNA"/>
</dbReference>
<dbReference type="Proteomes" id="UP000297703">
    <property type="component" value="Unassembled WGS sequence"/>
</dbReference>
<accession>A0A4D9DFA9</accession>
<proteinExistence type="predicted"/>
<feature type="region of interest" description="Disordered" evidence="1">
    <location>
        <begin position="1"/>
        <end position="63"/>
    </location>
</feature>
<evidence type="ECO:0000313" key="2">
    <source>
        <dbReference type="EMBL" id="TFJ95708.1"/>
    </source>
</evidence>
<reference evidence="2 3" key="1">
    <citation type="submission" date="2019-04" db="EMBL/GenBank/DDBJ databases">
        <title>Draft genome of the big-headed turtle Platysternon megacephalum.</title>
        <authorList>
            <person name="Gong S."/>
        </authorList>
    </citation>
    <scope>NUCLEOTIDE SEQUENCE [LARGE SCALE GENOMIC DNA]</scope>
    <source>
        <strain evidence="2">DO16091913</strain>
        <tissue evidence="2">Muscle</tissue>
    </source>
</reference>
<sequence length="63" mass="6695">MAGAGSAARGLLQPCSPRGSAEVPQEHLAPLGKEREAAKAEEERQSEELLVGAQSPPPLRFTW</sequence>
<name>A0A4D9DFA9_9SAUR</name>
<evidence type="ECO:0000313" key="3">
    <source>
        <dbReference type="Proteomes" id="UP000297703"/>
    </source>
</evidence>
<comment type="caution">
    <text evidence="2">The sequence shown here is derived from an EMBL/GenBank/DDBJ whole genome shotgun (WGS) entry which is preliminary data.</text>
</comment>
<gene>
    <name evidence="2" type="ORF">DR999_PMT22625</name>
</gene>
<protein>
    <submittedName>
        <fullName evidence="2">Methylmalonyl-CoA mutase</fullName>
    </submittedName>
</protein>
<dbReference type="AlphaFoldDB" id="A0A4D9DFA9"/>
<organism evidence="2 3">
    <name type="scientific">Platysternon megacephalum</name>
    <name type="common">big-headed turtle</name>
    <dbReference type="NCBI Taxonomy" id="55544"/>
    <lineage>
        <taxon>Eukaryota</taxon>
        <taxon>Metazoa</taxon>
        <taxon>Chordata</taxon>
        <taxon>Craniata</taxon>
        <taxon>Vertebrata</taxon>
        <taxon>Euteleostomi</taxon>
        <taxon>Archelosauria</taxon>
        <taxon>Testudinata</taxon>
        <taxon>Testudines</taxon>
        <taxon>Cryptodira</taxon>
        <taxon>Durocryptodira</taxon>
        <taxon>Testudinoidea</taxon>
        <taxon>Platysternidae</taxon>
        <taxon>Platysternon</taxon>
    </lineage>
</organism>
<feature type="compositionally biased region" description="Basic and acidic residues" evidence="1">
    <location>
        <begin position="32"/>
        <end position="47"/>
    </location>
</feature>